<dbReference type="SUPFAM" id="SSF46785">
    <property type="entry name" value="Winged helix' DNA-binding domain"/>
    <property type="match status" value="1"/>
</dbReference>
<dbReference type="Pfam" id="PF22241">
    <property type="entry name" value="PSMD12-CSN4_N"/>
    <property type="match status" value="1"/>
</dbReference>
<comment type="caution">
    <text evidence="11">The sequence shown here is derived from an EMBL/GenBank/DDBJ whole genome shotgun (WGS) entry which is preliminary data.</text>
</comment>
<feature type="domain" description="PCI" evidence="9">
    <location>
        <begin position="401"/>
        <end position="465"/>
    </location>
</feature>
<evidence type="ECO:0000256" key="4">
    <source>
        <dbReference type="ARBA" id="ARBA00014881"/>
    </source>
</evidence>
<dbReference type="AlphaFoldDB" id="A0A066W5F3"/>
<dbReference type="RefSeq" id="XP_013244285.1">
    <property type="nucleotide sequence ID" value="XM_013388831.1"/>
</dbReference>
<evidence type="ECO:0000256" key="1">
    <source>
        <dbReference type="ARBA" id="ARBA00004123"/>
    </source>
</evidence>
<dbReference type="OrthoDB" id="295656at2759"/>
<feature type="region of interest" description="Disordered" evidence="8">
    <location>
        <begin position="106"/>
        <end position="129"/>
    </location>
</feature>
<keyword evidence="5" id="KW-0963">Cytoplasm</keyword>
<dbReference type="GO" id="GO:0008180">
    <property type="term" value="C:COP9 signalosome"/>
    <property type="evidence" value="ECO:0007669"/>
    <property type="project" value="UniProtKB-KW"/>
</dbReference>
<comment type="similarity">
    <text evidence="3">Belongs to the CSN4 family.</text>
</comment>
<evidence type="ECO:0000256" key="3">
    <source>
        <dbReference type="ARBA" id="ARBA00010417"/>
    </source>
</evidence>
<proteinExistence type="inferred from homology"/>
<evidence type="ECO:0000256" key="2">
    <source>
        <dbReference type="ARBA" id="ARBA00004496"/>
    </source>
</evidence>
<dbReference type="InterPro" id="IPR000717">
    <property type="entry name" value="PCI_dom"/>
</dbReference>
<dbReference type="Gene3D" id="1.10.10.10">
    <property type="entry name" value="Winged helix-like DNA-binding domain superfamily/Winged helix DNA-binding domain"/>
    <property type="match status" value="1"/>
</dbReference>
<dbReference type="Proteomes" id="UP000027361">
    <property type="component" value="Unassembled WGS sequence"/>
</dbReference>
<evidence type="ECO:0000313" key="12">
    <source>
        <dbReference type="Proteomes" id="UP000027361"/>
    </source>
</evidence>
<comment type="subcellular location">
    <subcellularLocation>
        <location evidence="2">Cytoplasm</location>
    </subcellularLocation>
    <subcellularLocation>
        <location evidence="1">Nucleus</location>
    </subcellularLocation>
</comment>
<evidence type="ECO:0000256" key="5">
    <source>
        <dbReference type="ARBA" id="ARBA00022490"/>
    </source>
</evidence>
<organism evidence="11 12">
    <name type="scientific">Tilletiaria anomala (strain ATCC 24038 / CBS 436.72 / UBC 951)</name>
    <dbReference type="NCBI Taxonomy" id="1037660"/>
    <lineage>
        <taxon>Eukaryota</taxon>
        <taxon>Fungi</taxon>
        <taxon>Dikarya</taxon>
        <taxon>Basidiomycota</taxon>
        <taxon>Ustilaginomycotina</taxon>
        <taxon>Exobasidiomycetes</taxon>
        <taxon>Georgefischeriales</taxon>
        <taxon>Tilletiariaceae</taxon>
        <taxon>Tilletiaria</taxon>
    </lineage>
</organism>
<dbReference type="Pfam" id="PF01399">
    <property type="entry name" value="PCI"/>
    <property type="match status" value="1"/>
</dbReference>
<dbReference type="HOGENOM" id="CLU_028132_1_1_1"/>
<dbReference type="InterPro" id="IPR054559">
    <property type="entry name" value="PSMD12-CSN4-like_N"/>
</dbReference>
<dbReference type="InterPro" id="IPR040134">
    <property type="entry name" value="PSMD12/CSN4"/>
</dbReference>
<keyword evidence="6" id="KW-0736">Signalosome</keyword>
<dbReference type="OMA" id="AIRYHEL"/>
<protein>
    <recommendedName>
        <fullName evidence="4">COP9 signalosome complex subunit 4</fullName>
    </recommendedName>
</protein>
<evidence type="ECO:0000256" key="6">
    <source>
        <dbReference type="ARBA" id="ARBA00022790"/>
    </source>
</evidence>
<dbReference type="InterPro" id="IPR036388">
    <property type="entry name" value="WH-like_DNA-bd_sf"/>
</dbReference>
<evidence type="ECO:0000259" key="9">
    <source>
        <dbReference type="Pfam" id="PF01399"/>
    </source>
</evidence>
<sequence>MSTAAGHPQQELLAPSGLAAHLRALTSSTASPARASAYSGVLVQLLASPRAKVSPAELQQLLNVYIDATALADVNASGGGLVVGRQVLADFDHAIRQTAAAAGKESSSGVSATAASDANAMSVDEDSPNTPAIAELETRRQVIQSVVDRLQQRTQAFEEQITRLRIYLCTLLEAEEDWLEAAKALSGIPSLDASSRSMTDLSRLDTYVHIARLYLEADDTVQADVYLKRASHLLTAAQDAARSGDAAHGAQAKVLLLSYKLSQARIYDAQRRFLEAATRFHELSYVADIDDEERMQMLSAAVTASILAPAGPQRSRILAALVRDDRTTQLPQRTILSKVFLDHIVRQAEIGEFEKLLAPHQMARIVPSANDKAMFAMADAEQEAAVGAEGGIEKKRHGPSTVLDRAMMEHNVLAASRLYTTITLAGLSSLLGVSMIGAETIARRMILQRRLAAEIDQSEAVLTFREEARVIGGASFGEGSEMTNNVAASAGAGEDKKEDGAGALGAGAGGVDELVDDDLDPDAICTKRWDAHIARTAARLEDVYQRLLKQGVINAAASTKAAA</sequence>
<name>A0A066W5F3_TILAU</name>
<feature type="compositionally biased region" description="Polar residues" evidence="8">
    <location>
        <begin position="106"/>
        <end position="116"/>
    </location>
</feature>
<keyword evidence="7" id="KW-0539">Nucleus</keyword>
<evidence type="ECO:0000256" key="8">
    <source>
        <dbReference type="SAM" id="MobiDB-lite"/>
    </source>
</evidence>
<dbReference type="InParanoid" id="A0A066W5F3"/>
<dbReference type="GeneID" id="25264123"/>
<evidence type="ECO:0000313" key="11">
    <source>
        <dbReference type="EMBL" id="KDN49202.1"/>
    </source>
</evidence>
<feature type="domain" description="PSMD12/CSN4-like N-terminal" evidence="10">
    <location>
        <begin position="130"/>
        <end position="291"/>
    </location>
</feature>
<keyword evidence="12" id="KW-1185">Reference proteome</keyword>
<evidence type="ECO:0000256" key="7">
    <source>
        <dbReference type="ARBA" id="ARBA00023242"/>
    </source>
</evidence>
<reference evidence="11 12" key="1">
    <citation type="submission" date="2014-05" db="EMBL/GenBank/DDBJ databases">
        <title>Draft genome sequence of a rare smut relative, Tilletiaria anomala UBC 951.</title>
        <authorList>
            <consortium name="DOE Joint Genome Institute"/>
            <person name="Toome M."/>
            <person name="Kuo A."/>
            <person name="Henrissat B."/>
            <person name="Lipzen A."/>
            <person name="Tritt A."/>
            <person name="Yoshinaga Y."/>
            <person name="Zane M."/>
            <person name="Barry K."/>
            <person name="Grigoriev I.V."/>
            <person name="Spatafora J.W."/>
            <person name="Aimea M.C."/>
        </authorList>
    </citation>
    <scope>NUCLEOTIDE SEQUENCE [LARGE SCALE GENOMIC DNA]</scope>
    <source>
        <strain evidence="11 12">UBC 951</strain>
    </source>
</reference>
<gene>
    <name evidence="11" type="ORF">K437DRAFT_255327</name>
</gene>
<accession>A0A066W5F3</accession>
<dbReference type="PANTHER" id="PTHR10855">
    <property type="entry name" value="26S PROTEASOME NON-ATPASE REGULATORY SUBUNIT 12/COP9 SIGNALOSOME COMPLEX SUBUNIT 4"/>
    <property type="match status" value="1"/>
</dbReference>
<dbReference type="InterPro" id="IPR036390">
    <property type="entry name" value="WH_DNA-bd_sf"/>
</dbReference>
<dbReference type="PANTHER" id="PTHR10855:SF2">
    <property type="entry name" value="COP9 SIGNALOSOME COMPLEX SUBUNIT 4"/>
    <property type="match status" value="1"/>
</dbReference>
<dbReference type="STRING" id="1037660.A0A066W5F3"/>
<dbReference type="EMBL" id="JMSN01000022">
    <property type="protein sequence ID" value="KDN49202.1"/>
    <property type="molecule type" value="Genomic_DNA"/>
</dbReference>
<evidence type="ECO:0000259" key="10">
    <source>
        <dbReference type="Pfam" id="PF22241"/>
    </source>
</evidence>
<dbReference type="FunCoup" id="A0A066W5F3">
    <property type="interactions" value="289"/>
</dbReference>
<dbReference type="GO" id="GO:0005829">
    <property type="term" value="C:cytosol"/>
    <property type="evidence" value="ECO:0007669"/>
    <property type="project" value="TreeGrafter"/>
</dbReference>